<reference evidence="9 10" key="1">
    <citation type="submission" date="2016-11" db="EMBL/GenBank/DDBJ databases">
        <title>Interaction between Lactobacillus species and yeast in water kefir.</title>
        <authorList>
            <person name="Behr J."/>
            <person name="Xu D."/>
            <person name="Vogel R.F."/>
        </authorList>
    </citation>
    <scope>NUCLEOTIDE SEQUENCE [LARGE SCALE GENOMIC DNA]</scope>
    <source>
        <strain evidence="9 10">TMW 1.1827</strain>
    </source>
</reference>
<proteinExistence type="inferred from homology"/>
<evidence type="ECO:0000256" key="3">
    <source>
        <dbReference type="ARBA" id="ARBA00022475"/>
    </source>
</evidence>
<feature type="transmembrane region" description="Helical" evidence="7">
    <location>
        <begin position="313"/>
        <end position="334"/>
    </location>
</feature>
<feature type="transmembrane region" description="Helical" evidence="7">
    <location>
        <begin position="111"/>
        <end position="133"/>
    </location>
</feature>
<evidence type="ECO:0000256" key="6">
    <source>
        <dbReference type="ARBA" id="ARBA00023136"/>
    </source>
</evidence>
<dbReference type="PANTHER" id="PTHR30012:SF0">
    <property type="entry name" value="TYPE II SECRETION SYSTEM PROTEIN F-RELATED"/>
    <property type="match status" value="1"/>
</dbReference>
<evidence type="ECO:0000259" key="8">
    <source>
        <dbReference type="Pfam" id="PF00482"/>
    </source>
</evidence>
<keyword evidence="5 7" id="KW-1133">Transmembrane helix</keyword>
<keyword evidence="6 7" id="KW-0472">Membrane</keyword>
<dbReference type="InterPro" id="IPR003004">
    <property type="entry name" value="GspF/PilC"/>
</dbReference>
<sequence length="345" mass="40787">MRPDRNEHWSIRQQTEFFQTYYVLLREGFSLKQIAADLPVLYPQDREKFLKIYDCLNKGQTLSNSLRPYISQDIANQLWIAESHGMLLTCLKQLARFYTQKRQQLEHLKAVLLYPIILVAMMLFLLFSITFYLKPELQLIQTTSVPTNRIILRIKKISIILMSIILLSFIRYLWNIKKLFKKQHYLSRWDWFCDIPVFSKIFRTYAYYYLAFNLGLLLKGGLDLQSICNLLVRFDHRSLLYQFNLSLHNLSISGQELSVLADQKKYIPPEFRLFFSKGSTLENLSNELLFYANLTYGRLLFQLNRLIELIQPIMFVVIGIVIVLTYLNILLPMYQNLGGINYDNG</sequence>
<accession>A0A3S6QYI4</accession>
<protein>
    <recommendedName>
        <fullName evidence="8">Type II secretion system protein GspF domain-containing protein</fullName>
    </recommendedName>
</protein>
<dbReference type="PANTHER" id="PTHR30012">
    <property type="entry name" value="GENERAL SECRETION PATHWAY PROTEIN"/>
    <property type="match status" value="1"/>
</dbReference>
<evidence type="ECO:0000256" key="1">
    <source>
        <dbReference type="ARBA" id="ARBA00004651"/>
    </source>
</evidence>
<dbReference type="Proteomes" id="UP000324497">
    <property type="component" value="Chromosome"/>
</dbReference>
<keyword evidence="3" id="KW-1003">Cell membrane</keyword>
<feature type="domain" description="Type II secretion system protein GspF" evidence="8">
    <location>
        <begin position="213"/>
        <end position="332"/>
    </location>
</feature>
<dbReference type="AlphaFoldDB" id="A0A3S6QYI4"/>
<dbReference type="EMBL" id="CP018180">
    <property type="protein sequence ID" value="AUJ33241.1"/>
    <property type="molecule type" value="Genomic_DNA"/>
</dbReference>
<comment type="similarity">
    <text evidence="2">Belongs to the GSP F family.</text>
</comment>
<dbReference type="Pfam" id="PF00482">
    <property type="entry name" value="T2SSF"/>
    <property type="match status" value="2"/>
</dbReference>
<evidence type="ECO:0000313" key="10">
    <source>
        <dbReference type="Proteomes" id="UP000324497"/>
    </source>
</evidence>
<dbReference type="GO" id="GO:0005886">
    <property type="term" value="C:plasma membrane"/>
    <property type="evidence" value="ECO:0007669"/>
    <property type="project" value="UniProtKB-SubCell"/>
</dbReference>
<keyword evidence="4 7" id="KW-0812">Transmembrane</keyword>
<evidence type="ECO:0000256" key="5">
    <source>
        <dbReference type="ARBA" id="ARBA00022989"/>
    </source>
</evidence>
<organism evidence="9 10">
    <name type="scientific">Liquorilactobacillus nagelii</name>
    <dbReference type="NCBI Taxonomy" id="82688"/>
    <lineage>
        <taxon>Bacteria</taxon>
        <taxon>Bacillati</taxon>
        <taxon>Bacillota</taxon>
        <taxon>Bacilli</taxon>
        <taxon>Lactobacillales</taxon>
        <taxon>Lactobacillaceae</taxon>
        <taxon>Liquorilactobacillus</taxon>
    </lineage>
</organism>
<dbReference type="InterPro" id="IPR042094">
    <property type="entry name" value="T2SS_GspF_sf"/>
</dbReference>
<dbReference type="RefSeq" id="WP_415595177.1">
    <property type="nucleotide sequence ID" value="NZ_JBDNWB010000025.1"/>
</dbReference>
<feature type="domain" description="Type II secretion system protein GspF" evidence="8">
    <location>
        <begin position="19"/>
        <end position="133"/>
    </location>
</feature>
<evidence type="ECO:0000256" key="2">
    <source>
        <dbReference type="ARBA" id="ARBA00005745"/>
    </source>
</evidence>
<dbReference type="InterPro" id="IPR018076">
    <property type="entry name" value="T2SS_GspF_dom"/>
</dbReference>
<keyword evidence="10" id="KW-1185">Reference proteome</keyword>
<gene>
    <name evidence="9" type="ORF">BSQ50_08400</name>
</gene>
<dbReference type="Gene3D" id="1.20.81.30">
    <property type="entry name" value="Type II secretion system (T2SS), domain F"/>
    <property type="match status" value="1"/>
</dbReference>
<name>A0A3S6QYI4_9LACO</name>
<evidence type="ECO:0000313" key="9">
    <source>
        <dbReference type="EMBL" id="AUJ33241.1"/>
    </source>
</evidence>
<comment type="subcellular location">
    <subcellularLocation>
        <location evidence="1">Cell membrane</location>
        <topology evidence="1">Multi-pass membrane protein</topology>
    </subcellularLocation>
</comment>
<feature type="transmembrane region" description="Helical" evidence="7">
    <location>
        <begin position="153"/>
        <end position="174"/>
    </location>
</feature>
<dbReference type="KEGG" id="lng:BSQ50_08400"/>
<evidence type="ECO:0000256" key="4">
    <source>
        <dbReference type="ARBA" id="ARBA00022692"/>
    </source>
</evidence>
<evidence type="ECO:0000256" key="7">
    <source>
        <dbReference type="SAM" id="Phobius"/>
    </source>
</evidence>